<gene>
    <name evidence="8" type="primary">comL</name>
    <name evidence="6" type="synonym">bamD</name>
    <name evidence="8" type="ORF">AQPW35_53710</name>
</gene>
<keyword evidence="4 6" id="KW-0998">Cell outer membrane</keyword>
<dbReference type="PROSITE" id="PS51257">
    <property type="entry name" value="PROKAR_LIPOPROTEIN"/>
    <property type="match status" value="1"/>
</dbReference>
<dbReference type="EMBL" id="BJCL01000031">
    <property type="protein sequence ID" value="GCL66290.1"/>
    <property type="molecule type" value="Genomic_DNA"/>
</dbReference>
<dbReference type="InterPro" id="IPR011990">
    <property type="entry name" value="TPR-like_helical_dom_sf"/>
</dbReference>
<evidence type="ECO:0000313" key="9">
    <source>
        <dbReference type="Proteomes" id="UP000301751"/>
    </source>
</evidence>
<sequence>MNLFKGMKPPAGGRWRMTGLAATLLALAVLGGCSSTKKDDDRGSVEKLYADAKDDLSSGSYDQAVKQLEKVEGRAAGTLLAQQAMLDLAYAKWRLNERVEAITTLDRFIKLHPSSPALDYALYLKGVVNFNETMGFLSGVSRQDLSERDQQASRDSYQAFEQLVQAFPESKYSDDARARMGYIVNSLAEYELHVARYYYQRQAFVAAANRAQLAVREYPQTPAVEEALYIMAASYDKLGLEQLRVDAERVLTKNFPNTRYIKNGVRVPERAWWQFW</sequence>
<dbReference type="PANTHER" id="PTHR37423">
    <property type="entry name" value="SOLUBLE LYTIC MUREIN TRANSGLYCOSYLASE-RELATED"/>
    <property type="match status" value="1"/>
</dbReference>
<evidence type="ECO:0000256" key="1">
    <source>
        <dbReference type="ARBA" id="ARBA00022729"/>
    </source>
</evidence>
<evidence type="ECO:0000256" key="2">
    <source>
        <dbReference type="ARBA" id="ARBA00023136"/>
    </source>
</evidence>
<evidence type="ECO:0000256" key="5">
    <source>
        <dbReference type="ARBA" id="ARBA00023288"/>
    </source>
</evidence>
<comment type="subunit">
    <text evidence="6">Part of the Bam complex.</text>
</comment>
<dbReference type="GO" id="GO:0043165">
    <property type="term" value="P:Gram-negative-bacterium-type cell outer membrane assembly"/>
    <property type="evidence" value="ECO:0007669"/>
    <property type="project" value="UniProtKB-UniRule"/>
</dbReference>
<proteinExistence type="inferred from homology"/>
<dbReference type="Proteomes" id="UP000301751">
    <property type="component" value="Unassembled WGS sequence"/>
</dbReference>
<dbReference type="GO" id="GO:1990063">
    <property type="term" value="C:Bam protein complex"/>
    <property type="evidence" value="ECO:0007669"/>
    <property type="project" value="TreeGrafter"/>
</dbReference>
<dbReference type="SUPFAM" id="SSF48452">
    <property type="entry name" value="TPR-like"/>
    <property type="match status" value="2"/>
</dbReference>
<comment type="similarity">
    <text evidence="6">Belongs to the BamD family.</text>
</comment>
<comment type="function">
    <text evidence="6">Part of the outer membrane protein assembly complex, which is involved in assembly and insertion of beta-barrel proteins into the outer membrane.</text>
</comment>
<evidence type="ECO:0000313" key="8">
    <source>
        <dbReference type="EMBL" id="GCL66290.1"/>
    </source>
</evidence>
<dbReference type="Gene3D" id="1.25.40.10">
    <property type="entry name" value="Tetratricopeptide repeat domain"/>
    <property type="match status" value="1"/>
</dbReference>
<feature type="domain" description="Outer membrane lipoprotein BamD-like" evidence="7">
    <location>
        <begin position="44"/>
        <end position="247"/>
    </location>
</feature>
<keyword evidence="1 6" id="KW-0732">Signal</keyword>
<evidence type="ECO:0000259" key="7">
    <source>
        <dbReference type="Pfam" id="PF13525"/>
    </source>
</evidence>
<evidence type="ECO:0000256" key="4">
    <source>
        <dbReference type="ARBA" id="ARBA00023237"/>
    </source>
</evidence>
<keyword evidence="5 6" id="KW-0449">Lipoprotein</keyword>
<comment type="subcellular location">
    <subcellularLocation>
        <location evidence="6">Cell outer membrane</location>
        <topology evidence="6">Lipid-anchor</topology>
    </subcellularLocation>
</comment>
<dbReference type="NCBIfam" id="TIGR03302">
    <property type="entry name" value="OM_YfiO"/>
    <property type="match status" value="1"/>
</dbReference>
<dbReference type="InterPro" id="IPR039565">
    <property type="entry name" value="BamD-like"/>
</dbReference>
<evidence type="ECO:0000256" key="6">
    <source>
        <dbReference type="HAMAP-Rule" id="MF_00922"/>
    </source>
</evidence>
<keyword evidence="9" id="KW-1185">Reference proteome</keyword>
<accession>A0A480AZA1</accession>
<keyword evidence="3 6" id="KW-0564">Palmitate</keyword>
<reference evidence="9" key="1">
    <citation type="submission" date="2019-03" db="EMBL/GenBank/DDBJ databases">
        <title>Aquabacterium pictum sp.nov., the first bacteriochlorophyll a-containing freshwater bacterium in the genus Aquabacterium of the class Betaproteobacteria.</title>
        <authorList>
            <person name="Hirose S."/>
            <person name="Tank M."/>
            <person name="Hara E."/>
            <person name="Tamaki H."/>
            <person name="Takaichi S."/>
            <person name="Haruta S."/>
            <person name="Hanada S."/>
        </authorList>
    </citation>
    <scope>NUCLEOTIDE SEQUENCE [LARGE SCALE GENOMIC DNA]</scope>
    <source>
        <strain evidence="9">W35</strain>
    </source>
</reference>
<dbReference type="PANTHER" id="PTHR37423:SF1">
    <property type="entry name" value="OUTER MEMBRANE PROTEIN ASSEMBLY FACTOR BAMD"/>
    <property type="match status" value="1"/>
</dbReference>
<dbReference type="Pfam" id="PF13525">
    <property type="entry name" value="YfiO"/>
    <property type="match status" value="1"/>
</dbReference>
<name>A0A480AZA1_9BURK</name>
<dbReference type="AlphaFoldDB" id="A0A480AZA1"/>
<evidence type="ECO:0000256" key="3">
    <source>
        <dbReference type="ARBA" id="ARBA00023139"/>
    </source>
</evidence>
<dbReference type="InterPro" id="IPR017689">
    <property type="entry name" value="BamD"/>
</dbReference>
<dbReference type="GO" id="GO:0051205">
    <property type="term" value="P:protein insertion into membrane"/>
    <property type="evidence" value="ECO:0007669"/>
    <property type="project" value="UniProtKB-UniRule"/>
</dbReference>
<dbReference type="HAMAP" id="MF_00922">
    <property type="entry name" value="OM_assembly_BamD"/>
    <property type="match status" value="1"/>
</dbReference>
<comment type="caution">
    <text evidence="8">The sequence shown here is derived from an EMBL/GenBank/DDBJ whole genome shotgun (WGS) entry which is preliminary data.</text>
</comment>
<dbReference type="CDD" id="cd15830">
    <property type="entry name" value="BamD"/>
    <property type="match status" value="1"/>
</dbReference>
<protein>
    <recommendedName>
        <fullName evidence="6">Outer membrane protein assembly factor BamD</fullName>
    </recommendedName>
</protein>
<dbReference type="RefSeq" id="WP_373282618.1">
    <property type="nucleotide sequence ID" value="NZ_BJCL01000031.1"/>
</dbReference>
<keyword evidence="2 6" id="KW-0472">Membrane</keyword>
<organism evidence="8 9">
    <name type="scientific">Pseudaquabacterium pictum</name>
    <dbReference type="NCBI Taxonomy" id="2315236"/>
    <lineage>
        <taxon>Bacteria</taxon>
        <taxon>Pseudomonadati</taxon>
        <taxon>Pseudomonadota</taxon>
        <taxon>Betaproteobacteria</taxon>
        <taxon>Burkholderiales</taxon>
        <taxon>Sphaerotilaceae</taxon>
        <taxon>Pseudaquabacterium</taxon>
    </lineage>
</organism>